<keyword evidence="2" id="KW-0805">Transcription regulation</keyword>
<dbReference type="GO" id="GO:0005829">
    <property type="term" value="C:cytosol"/>
    <property type="evidence" value="ECO:0007669"/>
    <property type="project" value="TreeGrafter"/>
</dbReference>
<proteinExistence type="inferred from homology"/>
<dbReference type="GO" id="GO:0003677">
    <property type="term" value="F:DNA binding"/>
    <property type="evidence" value="ECO:0007669"/>
    <property type="project" value="UniProtKB-KW"/>
</dbReference>
<accession>A0A3S0IL82</accession>
<dbReference type="PANTHER" id="PTHR30419">
    <property type="entry name" value="HTH-TYPE TRANSCRIPTIONAL REGULATOR YBHD"/>
    <property type="match status" value="1"/>
</dbReference>
<evidence type="ECO:0000256" key="3">
    <source>
        <dbReference type="ARBA" id="ARBA00023125"/>
    </source>
</evidence>
<reference evidence="6 7" key="1">
    <citation type="submission" date="2018-12" db="EMBL/GenBank/DDBJ databases">
        <authorList>
            <person name="Yu L."/>
        </authorList>
    </citation>
    <scope>NUCLEOTIDE SEQUENCE [LARGE SCALE GENOMIC DNA]</scope>
    <source>
        <strain evidence="6 7">HAW-EB5</strain>
    </source>
</reference>
<dbReference type="PANTHER" id="PTHR30419:SF8">
    <property type="entry name" value="NITROGEN ASSIMILATION TRANSCRIPTIONAL ACTIVATOR-RELATED"/>
    <property type="match status" value="1"/>
</dbReference>
<dbReference type="Proteomes" id="UP000282060">
    <property type="component" value="Unassembled WGS sequence"/>
</dbReference>
<evidence type="ECO:0000256" key="2">
    <source>
        <dbReference type="ARBA" id="ARBA00023015"/>
    </source>
</evidence>
<gene>
    <name evidence="6" type="ORF">EKG39_04520</name>
</gene>
<feature type="domain" description="HTH lysR-type" evidence="5">
    <location>
        <begin position="1"/>
        <end position="60"/>
    </location>
</feature>
<keyword evidence="4" id="KW-0804">Transcription</keyword>
<keyword evidence="3" id="KW-0238">DNA-binding</keyword>
<dbReference type="Gene3D" id="3.40.190.290">
    <property type="match status" value="1"/>
</dbReference>
<evidence type="ECO:0000313" key="7">
    <source>
        <dbReference type="Proteomes" id="UP000282060"/>
    </source>
</evidence>
<sequence>MDLRVISYFIDIVDSGGFAKASEKIHITQPALSKAIIGLEHELDLTLIERGKRGTQLKLTSAGEVVYRHGIELLAGRHRMLNELASQRDLTSGELRLGLAPLGSAELFAPVIAKFKDSYPKIEMNLFVRGGVEQTLALQKGEIELATGIISFDKEFDGIRIHEDPMVVVLPKNHPLAHEASLQLCQISDIAQIMFEHDFALYGQVFEACEKAGFTPKNITRVSHPDFGIALVAAGAGTMVLPKLIAERHSVSGVVHVPLKSSELYWELSLYWQKGKQLSFAAQAMLNMVKERFGTHKQSAET</sequence>
<dbReference type="PROSITE" id="PS50931">
    <property type="entry name" value="HTH_LYSR"/>
    <property type="match status" value="1"/>
</dbReference>
<dbReference type="AlphaFoldDB" id="A0A3S0IL82"/>
<evidence type="ECO:0000313" key="6">
    <source>
        <dbReference type="EMBL" id="RTR34929.1"/>
    </source>
</evidence>
<dbReference type="EMBL" id="RXNV01000001">
    <property type="protein sequence ID" value="RTR34929.1"/>
    <property type="molecule type" value="Genomic_DNA"/>
</dbReference>
<evidence type="ECO:0000256" key="1">
    <source>
        <dbReference type="ARBA" id="ARBA00009437"/>
    </source>
</evidence>
<protein>
    <submittedName>
        <fullName evidence="6">LysR family transcriptional regulator</fullName>
    </submittedName>
</protein>
<dbReference type="InterPro" id="IPR036388">
    <property type="entry name" value="WH-like_DNA-bd_sf"/>
</dbReference>
<comment type="caution">
    <text evidence="6">The sequence shown here is derived from an EMBL/GenBank/DDBJ whole genome shotgun (WGS) entry which is preliminary data.</text>
</comment>
<organism evidence="6 7">
    <name type="scientific">Shewanella atlantica</name>
    <dbReference type="NCBI Taxonomy" id="271099"/>
    <lineage>
        <taxon>Bacteria</taxon>
        <taxon>Pseudomonadati</taxon>
        <taxon>Pseudomonadota</taxon>
        <taxon>Gammaproteobacteria</taxon>
        <taxon>Alteromonadales</taxon>
        <taxon>Shewanellaceae</taxon>
        <taxon>Shewanella</taxon>
    </lineage>
</organism>
<dbReference type="InterPro" id="IPR005119">
    <property type="entry name" value="LysR_subst-bd"/>
</dbReference>
<dbReference type="GO" id="GO:0003700">
    <property type="term" value="F:DNA-binding transcription factor activity"/>
    <property type="evidence" value="ECO:0007669"/>
    <property type="project" value="InterPro"/>
</dbReference>
<dbReference type="RefSeq" id="WP_126504532.1">
    <property type="nucleotide sequence ID" value="NZ_RXNV01000001.1"/>
</dbReference>
<dbReference type="InterPro" id="IPR000847">
    <property type="entry name" value="LysR_HTH_N"/>
</dbReference>
<dbReference type="Pfam" id="PF00126">
    <property type="entry name" value="HTH_1"/>
    <property type="match status" value="1"/>
</dbReference>
<dbReference type="InterPro" id="IPR036390">
    <property type="entry name" value="WH_DNA-bd_sf"/>
</dbReference>
<dbReference type="PRINTS" id="PR00039">
    <property type="entry name" value="HTHLYSR"/>
</dbReference>
<dbReference type="Pfam" id="PF03466">
    <property type="entry name" value="LysR_substrate"/>
    <property type="match status" value="1"/>
</dbReference>
<evidence type="ECO:0000256" key="4">
    <source>
        <dbReference type="ARBA" id="ARBA00023163"/>
    </source>
</evidence>
<keyword evidence="7" id="KW-1185">Reference proteome</keyword>
<comment type="similarity">
    <text evidence="1">Belongs to the LysR transcriptional regulatory family.</text>
</comment>
<dbReference type="Gene3D" id="1.10.10.10">
    <property type="entry name" value="Winged helix-like DNA-binding domain superfamily/Winged helix DNA-binding domain"/>
    <property type="match status" value="1"/>
</dbReference>
<dbReference type="SUPFAM" id="SSF53850">
    <property type="entry name" value="Periplasmic binding protein-like II"/>
    <property type="match status" value="1"/>
</dbReference>
<evidence type="ECO:0000259" key="5">
    <source>
        <dbReference type="PROSITE" id="PS50931"/>
    </source>
</evidence>
<name>A0A3S0IL82_9GAMM</name>
<dbReference type="SUPFAM" id="SSF46785">
    <property type="entry name" value="Winged helix' DNA-binding domain"/>
    <property type="match status" value="1"/>
</dbReference>
<dbReference type="FunFam" id="1.10.10.10:FF:000001">
    <property type="entry name" value="LysR family transcriptional regulator"/>
    <property type="match status" value="1"/>
</dbReference>
<dbReference type="OrthoDB" id="9803735at2"/>
<dbReference type="InterPro" id="IPR050950">
    <property type="entry name" value="HTH-type_LysR_regulators"/>
</dbReference>